<dbReference type="KEGG" id="afy:BW247_04835"/>
<evidence type="ECO:0000256" key="1">
    <source>
        <dbReference type="SAM" id="Phobius"/>
    </source>
</evidence>
<keyword evidence="4" id="KW-1185">Reference proteome</keyword>
<evidence type="ECO:0000259" key="2">
    <source>
        <dbReference type="Pfam" id="PF11127"/>
    </source>
</evidence>
<accession>A0A1P8UF77</accession>
<dbReference type="STRING" id="1765967.BW247_04835"/>
<protein>
    <recommendedName>
        <fullName evidence="2">Inner membrane protein YgaP-like transmembrane domain-containing protein</fullName>
    </recommendedName>
</protein>
<name>A0A1P8UF77_9GAMM</name>
<dbReference type="OrthoDB" id="9804804at2"/>
<dbReference type="Pfam" id="PF11127">
    <property type="entry name" value="YgaP-like_TM"/>
    <property type="match status" value="1"/>
</dbReference>
<feature type="transmembrane region" description="Helical" evidence="1">
    <location>
        <begin position="34"/>
        <end position="54"/>
    </location>
</feature>
<gene>
    <name evidence="3" type="ORF">BW247_04835</name>
</gene>
<proteinExistence type="predicted"/>
<dbReference type="Proteomes" id="UP000243807">
    <property type="component" value="Chromosome"/>
</dbReference>
<dbReference type="RefSeq" id="WP_076836138.1">
    <property type="nucleotide sequence ID" value="NZ_CP019434.1"/>
</dbReference>
<dbReference type="EMBL" id="CP019434">
    <property type="protein sequence ID" value="APZ42497.1"/>
    <property type="molecule type" value="Genomic_DNA"/>
</dbReference>
<sequence length="64" mass="6960">MNINVGIIDRAIRIIIGLALISQVFFGLHTPWGWIGVVPLLTGIVGYCGLYTLLGIKTCPVKNH</sequence>
<reference evidence="3 4" key="1">
    <citation type="submission" date="2017-01" db="EMBL/GenBank/DDBJ databases">
        <title>Draft sequence of Acidihalobacter ferrooxidans strain DSM 14175 (strain V8).</title>
        <authorList>
            <person name="Khaleque H.N."/>
            <person name="Ramsay J.P."/>
            <person name="Murphy R.J.T."/>
            <person name="Kaksonen A.H."/>
            <person name="Boxall N.J."/>
            <person name="Watkin E.L.J."/>
        </authorList>
    </citation>
    <scope>NUCLEOTIDE SEQUENCE [LARGE SCALE GENOMIC DNA]</scope>
    <source>
        <strain evidence="3 4">V8</strain>
    </source>
</reference>
<keyword evidence="1" id="KW-1133">Transmembrane helix</keyword>
<feature type="transmembrane region" description="Helical" evidence="1">
    <location>
        <begin position="12"/>
        <end position="28"/>
    </location>
</feature>
<keyword evidence="1" id="KW-0472">Membrane</keyword>
<evidence type="ECO:0000313" key="4">
    <source>
        <dbReference type="Proteomes" id="UP000243807"/>
    </source>
</evidence>
<dbReference type="InterPro" id="IPR021309">
    <property type="entry name" value="YgaP-like_TM"/>
</dbReference>
<keyword evidence="1" id="KW-0812">Transmembrane</keyword>
<evidence type="ECO:0000313" key="3">
    <source>
        <dbReference type="EMBL" id="APZ42497.1"/>
    </source>
</evidence>
<feature type="domain" description="Inner membrane protein YgaP-like transmembrane" evidence="2">
    <location>
        <begin position="1"/>
        <end position="61"/>
    </location>
</feature>
<organism evidence="3 4">
    <name type="scientific">Acidihalobacter ferrooxydans</name>
    <dbReference type="NCBI Taxonomy" id="1765967"/>
    <lineage>
        <taxon>Bacteria</taxon>
        <taxon>Pseudomonadati</taxon>
        <taxon>Pseudomonadota</taxon>
        <taxon>Gammaproteobacteria</taxon>
        <taxon>Chromatiales</taxon>
        <taxon>Ectothiorhodospiraceae</taxon>
        <taxon>Acidihalobacter</taxon>
    </lineage>
</organism>
<dbReference type="AlphaFoldDB" id="A0A1P8UF77"/>